<dbReference type="SMART" id="SM00702">
    <property type="entry name" value="P4Hc"/>
    <property type="match status" value="1"/>
</dbReference>
<evidence type="ECO:0000313" key="11">
    <source>
        <dbReference type="EMBL" id="SPD03197.1"/>
    </source>
</evidence>
<gene>
    <name evidence="11" type="ORF">FSB_LOCUS31079</name>
</gene>
<evidence type="ECO:0000259" key="10">
    <source>
        <dbReference type="PROSITE" id="PS51471"/>
    </source>
</evidence>
<organism evidence="11">
    <name type="scientific">Fagus sylvatica</name>
    <name type="common">Beechnut</name>
    <dbReference type="NCBI Taxonomy" id="28930"/>
    <lineage>
        <taxon>Eukaryota</taxon>
        <taxon>Viridiplantae</taxon>
        <taxon>Streptophyta</taxon>
        <taxon>Embryophyta</taxon>
        <taxon>Tracheophyta</taxon>
        <taxon>Spermatophyta</taxon>
        <taxon>Magnoliopsida</taxon>
        <taxon>eudicotyledons</taxon>
        <taxon>Gunneridae</taxon>
        <taxon>Pentapetalae</taxon>
        <taxon>rosids</taxon>
        <taxon>fabids</taxon>
        <taxon>Fagales</taxon>
        <taxon>Fagaceae</taxon>
        <taxon>Fagus</taxon>
    </lineage>
</organism>
<evidence type="ECO:0000256" key="3">
    <source>
        <dbReference type="ARBA" id="ARBA00022448"/>
    </source>
</evidence>
<keyword evidence="6" id="KW-0812">Transmembrane</keyword>
<evidence type="ECO:0000256" key="5">
    <source>
        <dbReference type="ARBA" id="ARBA00022964"/>
    </source>
</evidence>
<evidence type="ECO:0000256" key="4">
    <source>
        <dbReference type="ARBA" id="ARBA00022723"/>
    </source>
</evidence>
<evidence type="ECO:0000256" key="7">
    <source>
        <dbReference type="ARBA" id="ARBA00023002"/>
    </source>
</evidence>
<keyword evidence="5" id="KW-0223">Dioxygenase</keyword>
<feature type="domain" description="Fe2OG dioxygenase" evidence="10">
    <location>
        <begin position="68"/>
        <end position="191"/>
    </location>
</feature>
<dbReference type="InterPro" id="IPR044862">
    <property type="entry name" value="Pro_4_hyd_alph_FE2OG_OXY"/>
</dbReference>
<dbReference type="Pfam" id="PF13640">
    <property type="entry name" value="2OG-FeII_Oxy_3"/>
    <property type="match status" value="1"/>
</dbReference>
<protein>
    <recommendedName>
        <fullName evidence="10">Fe2OG dioxygenase domain-containing protein</fullName>
    </recommendedName>
</protein>
<evidence type="ECO:0000256" key="1">
    <source>
        <dbReference type="ARBA" id="ARBA00001961"/>
    </source>
</evidence>
<dbReference type="GO" id="GO:0004656">
    <property type="term" value="F:procollagen-proline 4-dioxygenase activity"/>
    <property type="evidence" value="ECO:0007669"/>
    <property type="project" value="UniProtKB-EC"/>
</dbReference>
<dbReference type="Gene3D" id="2.60.120.620">
    <property type="entry name" value="q2cbj1_9rhob like domain"/>
    <property type="match status" value="1"/>
</dbReference>
<comment type="catalytic activity">
    <reaction evidence="9">
        <text>L-prolyl-[collagen] + 2-oxoglutarate + O2 = trans-4-hydroxy-L-prolyl-[collagen] + succinate + CO2</text>
        <dbReference type="Rhea" id="RHEA:18945"/>
        <dbReference type="Rhea" id="RHEA-COMP:11676"/>
        <dbReference type="Rhea" id="RHEA-COMP:11680"/>
        <dbReference type="ChEBI" id="CHEBI:15379"/>
        <dbReference type="ChEBI" id="CHEBI:16526"/>
        <dbReference type="ChEBI" id="CHEBI:16810"/>
        <dbReference type="ChEBI" id="CHEBI:30031"/>
        <dbReference type="ChEBI" id="CHEBI:50342"/>
        <dbReference type="ChEBI" id="CHEBI:61965"/>
        <dbReference type="EC" id="1.14.11.2"/>
    </reaction>
</comment>
<keyword evidence="4" id="KW-0479">Metal-binding</keyword>
<name>A0A2N9GL65_FAGSY</name>
<dbReference type="InterPro" id="IPR026854">
    <property type="entry name" value="VPS13_N"/>
</dbReference>
<evidence type="ECO:0000256" key="8">
    <source>
        <dbReference type="ARBA" id="ARBA00023004"/>
    </source>
</evidence>
<evidence type="ECO:0000256" key="2">
    <source>
        <dbReference type="ARBA" id="ARBA00004648"/>
    </source>
</evidence>
<sequence>MLEDQVANLLQSYLGNYVRGLNKEALKISVWQGNVELTNMQLKPEALNALKLPVKVKAGFLGSVKLKHGEGLQVLHYEIGQKYDPHFDYFLDEFNTKNGGQRIATLLMYLSDVEEGGETVFPAANQNFSSVPWWDELSECGKGGLSVKPKMGDALLFWSMRPDATLDPSSLHGSCPVVRGNKWSATKWMHVGEYKV</sequence>
<dbReference type="PANTHER" id="PTHR10869">
    <property type="entry name" value="PROLYL 4-HYDROXYLASE ALPHA SUBUNIT"/>
    <property type="match status" value="1"/>
</dbReference>
<dbReference type="GO" id="GO:0005789">
    <property type="term" value="C:endoplasmic reticulum membrane"/>
    <property type="evidence" value="ECO:0007669"/>
    <property type="project" value="UniProtKB-SubCell"/>
</dbReference>
<dbReference type="Pfam" id="PF12624">
    <property type="entry name" value="VPS13_N"/>
    <property type="match status" value="1"/>
</dbReference>
<dbReference type="GO" id="GO:0005506">
    <property type="term" value="F:iron ion binding"/>
    <property type="evidence" value="ECO:0007669"/>
    <property type="project" value="InterPro"/>
</dbReference>
<keyword evidence="3" id="KW-0813">Transport</keyword>
<evidence type="ECO:0000256" key="9">
    <source>
        <dbReference type="ARBA" id="ARBA00049169"/>
    </source>
</evidence>
<dbReference type="AlphaFoldDB" id="A0A2N9GL65"/>
<dbReference type="EMBL" id="OIVN01002387">
    <property type="protein sequence ID" value="SPD03197.1"/>
    <property type="molecule type" value="Genomic_DNA"/>
</dbReference>
<dbReference type="InterPro" id="IPR045054">
    <property type="entry name" value="P4HA-like"/>
</dbReference>
<keyword evidence="8" id="KW-0408">Iron</keyword>
<proteinExistence type="predicted"/>
<dbReference type="InterPro" id="IPR005123">
    <property type="entry name" value="Oxoglu/Fe-dep_dioxygenase_dom"/>
</dbReference>
<keyword evidence="6" id="KW-0735">Signal-anchor</keyword>
<dbReference type="InterPro" id="IPR006620">
    <property type="entry name" value="Pro_4_hyd_alph"/>
</dbReference>
<comment type="subcellular location">
    <subcellularLocation>
        <location evidence="2">Endoplasmic reticulum membrane</location>
        <topology evidence="2">Single-pass type II membrane protein</topology>
    </subcellularLocation>
</comment>
<accession>A0A2N9GL65</accession>
<evidence type="ECO:0000256" key="6">
    <source>
        <dbReference type="ARBA" id="ARBA00022968"/>
    </source>
</evidence>
<dbReference type="PROSITE" id="PS51471">
    <property type="entry name" value="FE2OG_OXY"/>
    <property type="match status" value="1"/>
</dbReference>
<comment type="cofactor">
    <cofactor evidence="1">
        <name>L-ascorbate</name>
        <dbReference type="ChEBI" id="CHEBI:38290"/>
    </cofactor>
</comment>
<dbReference type="PANTHER" id="PTHR10869:SF123">
    <property type="entry name" value="PROLYL 4-HYDROXYLASE 10-RELATED"/>
    <property type="match status" value="1"/>
</dbReference>
<keyword evidence="7" id="KW-0560">Oxidoreductase</keyword>
<dbReference type="GO" id="GO:0031418">
    <property type="term" value="F:L-ascorbic acid binding"/>
    <property type="evidence" value="ECO:0007669"/>
    <property type="project" value="InterPro"/>
</dbReference>
<reference evidence="11" key="1">
    <citation type="submission" date="2018-02" db="EMBL/GenBank/DDBJ databases">
        <authorList>
            <person name="Cohen D.B."/>
            <person name="Kent A.D."/>
        </authorList>
    </citation>
    <scope>NUCLEOTIDE SEQUENCE</scope>
</reference>